<name>A0A260ZU16_CAERE</name>
<keyword evidence="2" id="KW-1185">Reference proteome</keyword>
<dbReference type="KEGG" id="crq:GCK72_009253"/>
<reference evidence="1" key="1">
    <citation type="submission" date="2017-08" db="EMBL/GenBank/DDBJ databases">
        <authorList>
            <person name="de Groot N.N."/>
        </authorList>
    </citation>
    <scope>NUCLEOTIDE SEQUENCE [LARGE SCALE GENOMIC DNA]</scope>
    <source>
        <strain evidence="1">PX439</strain>
    </source>
</reference>
<evidence type="ECO:0000313" key="2">
    <source>
        <dbReference type="Proteomes" id="UP000216624"/>
    </source>
</evidence>
<dbReference type="EMBL" id="NMWX01000040">
    <property type="protein sequence ID" value="OZF89261.1"/>
    <property type="molecule type" value="Genomic_DNA"/>
</dbReference>
<protein>
    <submittedName>
        <fullName evidence="1">Uncharacterized protein</fullName>
    </submittedName>
</protein>
<gene>
    <name evidence="1" type="ORF">FL82_22115</name>
</gene>
<dbReference type="OMA" id="MEYVPRT"/>
<sequence length="274" mass="31138">MTQLTNFNAPFSNQNSNFHQFYNFDSHQHQPLEGMHYFVREPNGKRPFPTEFELDMEYVPRTKRRFDKISACLENFSISNDKPSPINLESSSDEEMDEVYADPEIEEIPESTTTPLIVEPDDEPAVAKKIRLDGSLQRYLEKCKQDPMTFLPKQEQLKGNEVAVWQPAILVSPKNDFNMAGRIQEIDDDEEERLNEEIKSRIIENEGMVDEDARGNETTGIVELSSGSDHSDIGSSWSSPVPSPTGSSYIVELDDSPNSLTNGSVTDEEMMEFD</sequence>
<feature type="non-terminal residue" evidence="1">
    <location>
        <position position="1"/>
    </location>
</feature>
<dbReference type="Proteomes" id="UP000216624">
    <property type="component" value="Unassembled WGS sequence"/>
</dbReference>
<dbReference type="HOGENOM" id="CLU_1016460_0_0_1"/>
<dbReference type="eggNOG" id="ENOG502R27S">
    <property type="taxonomic scope" value="Eukaryota"/>
</dbReference>
<comment type="caution">
    <text evidence="1">The sequence shown here is derived from an EMBL/GenBank/DDBJ whole genome shotgun (WGS) entry which is preliminary data.</text>
</comment>
<proteinExistence type="predicted"/>
<accession>A0A260ZU16</accession>
<dbReference type="OrthoDB" id="5840954at2759"/>
<dbReference type="CTD" id="9800508"/>
<organism evidence="1 2">
    <name type="scientific">Caenorhabditis remanei</name>
    <name type="common">Caenorhabditis vulgaris</name>
    <dbReference type="NCBI Taxonomy" id="31234"/>
    <lineage>
        <taxon>Eukaryota</taxon>
        <taxon>Metazoa</taxon>
        <taxon>Ecdysozoa</taxon>
        <taxon>Nematoda</taxon>
        <taxon>Chromadorea</taxon>
        <taxon>Rhabditida</taxon>
        <taxon>Rhabditina</taxon>
        <taxon>Rhabditomorpha</taxon>
        <taxon>Rhabditoidea</taxon>
        <taxon>Rhabditidae</taxon>
        <taxon>Peloderinae</taxon>
        <taxon>Caenorhabditis</taxon>
    </lineage>
</organism>
<evidence type="ECO:0000313" key="1">
    <source>
        <dbReference type="EMBL" id="OZF89261.1"/>
    </source>
</evidence>